<dbReference type="Proteomes" id="UP000235145">
    <property type="component" value="Unassembled WGS sequence"/>
</dbReference>
<name>A0A9R1VFG2_LACSA</name>
<feature type="domain" description="Mediator complex subunit 15 KIX" evidence="3">
    <location>
        <begin position="12"/>
        <end position="85"/>
    </location>
</feature>
<comment type="caution">
    <text evidence="4">The sequence shown here is derived from an EMBL/GenBank/DDBJ whole genome shotgun (WGS) entry which is preliminary data.</text>
</comment>
<dbReference type="GO" id="GO:0005634">
    <property type="term" value="C:nucleus"/>
    <property type="evidence" value="ECO:0007669"/>
    <property type="project" value="UniProtKB-SubCell"/>
</dbReference>
<dbReference type="Pfam" id="PF16987">
    <property type="entry name" value="KIX_2"/>
    <property type="match status" value="1"/>
</dbReference>
<gene>
    <name evidence="4" type="ORF">LSAT_V11C500247250</name>
</gene>
<evidence type="ECO:0000259" key="3">
    <source>
        <dbReference type="Pfam" id="PF16987"/>
    </source>
</evidence>
<keyword evidence="2" id="KW-0539">Nucleus</keyword>
<dbReference type="GO" id="GO:0003713">
    <property type="term" value="F:transcription coactivator activity"/>
    <property type="evidence" value="ECO:0007669"/>
    <property type="project" value="InterPro"/>
</dbReference>
<dbReference type="InterPro" id="IPR044661">
    <property type="entry name" value="MED15a/b/c-like"/>
</dbReference>
<dbReference type="AlphaFoldDB" id="A0A9R1VFG2"/>
<evidence type="ECO:0000313" key="4">
    <source>
        <dbReference type="EMBL" id="KAJ0204314.1"/>
    </source>
</evidence>
<dbReference type="GO" id="GO:0031490">
    <property type="term" value="F:chromatin DNA binding"/>
    <property type="evidence" value="ECO:0007669"/>
    <property type="project" value="InterPro"/>
</dbReference>
<dbReference type="Gene3D" id="1.10.246.20">
    <property type="entry name" value="Coactivator CBP, KIX domain"/>
    <property type="match status" value="1"/>
</dbReference>
<evidence type="ECO:0000256" key="2">
    <source>
        <dbReference type="ARBA" id="ARBA00023242"/>
    </source>
</evidence>
<dbReference type="OrthoDB" id="1912459at2759"/>
<sequence length="85" mass="9922">MDTSNLMSLESGNWRSQVKAVSRQRMVNRIMNAMKRHYTTISGHEALKELEKIIVRFEEKIFTVATSPSDYLCKISLKMQTLENR</sequence>
<dbReference type="FunFam" id="1.10.246.20:FF:000003">
    <property type="entry name" value="Mediator of RNA polymerase II transcription subunit 15a"/>
    <property type="match status" value="1"/>
</dbReference>
<protein>
    <recommendedName>
        <fullName evidence="3">Mediator complex subunit 15 KIX domain-containing protein</fullName>
    </recommendedName>
</protein>
<dbReference type="PANTHER" id="PTHR33137">
    <property type="entry name" value="MEDIATOR OF RNA POLYMERASE II TRANSCRIPTION SUBUNIT 15A-RELATED"/>
    <property type="match status" value="1"/>
</dbReference>
<organism evidence="4 5">
    <name type="scientific">Lactuca sativa</name>
    <name type="common">Garden lettuce</name>
    <dbReference type="NCBI Taxonomy" id="4236"/>
    <lineage>
        <taxon>Eukaryota</taxon>
        <taxon>Viridiplantae</taxon>
        <taxon>Streptophyta</taxon>
        <taxon>Embryophyta</taxon>
        <taxon>Tracheophyta</taxon>
        <taxon>Spermatophyta</taxon>
        <taxon>Magnoliopsida</taxon>
        <taxon>eudicotyledons</taxon>
        <taxon>Gunneridae</taxon>
        <taxon>Pentapetalae</taxon>
        <taxon>asterids</taxon>
        <taxon>campanulids</taxon>
        <taxon>Asterales</taxon>
        <taxon>Asteraceae</taxon>
        <taxon>Cichorioideae</taxon>
        <taxon>Cichorieae</taxon>
        <taxon>Lactucinae</taxon>
        <taxon>Lactuca</taxon>
    </lineage>
</organism>
<dbReference type="InterPro" id="IPR036546">
    <property type="entry name" value="MED15_KIX"/>
</dbReference>
<accession>A0A9R1VFG2</accession>
<proteinExistence type="predicted"/>
<dbReference type="EMBL" id="NBSK02000005">
    <property type="protein sequence ID" value="KAJ0204314.1"/>
    <property type="molecule type" value="Genomic_DNA"/>
</dbReference>
<dbReference type="Gramene" id="rna-gnl|WGS:NBSK|LSAT_5X51680_mrna">
    <property type="protein sequence ID" value="cds-PLY67612.1"/>
    <property type="gene ID" value="gene-LSAT_5X51680"/>
</dbReference>
<evidence type="ECO:0000256" key="1">
    <source>
        <dbReference type="ARBA" id="ARBA00004123"/>
    </source>
</evidence>
<dbReference type="PANTHER" id="PTHR33137:SF4">
    <property type="entry name" value="MEDIATOR OF RNA POLYMERASE II TRANSCRIPTION SUBUNIT 15A-RELATED"/>
    <property type="match status" value="1"/>
</dbReference>
<comment type="subcellular location">
    <subcellularLocation>
        <location evidence="1">Nucleus</location>
    </subcellularLocation>
</comment>
<dbReference type="InterPro" id="IPR036529">
    <property type="entry name" value="KIX_dom_sf"/>
</dbReference>
<keyword evidence="5" id="KW-1185">Reference proteome</keyword>
<reference evidence="4 5" key="1">
    <citation type="journal article" date="2017" name="Nat. Commun.">
        <title>Genome assembly with in vitro proximity ligation data and whole-genome triplication in lettuce.</title>
        <authorList>
            <person name="Reyes-Chin-Wo S."/>
            <person name="Wang Z."/>
            <person name="Yang X."/>
            <person name="Kozik A."/>
            <person name="Arikit S."/>
            <person name="Song C."/>
            <person name="Xia L."/>
            <person name="Froenicke L."/>
            <person name="Lavelle D.O."/>
            <person name="Truco M.J."/>
            <person name="Xia R."/>
            <person name="Zhu S."/>
            <person name="Xu C."/>
            <person name="Xu H."/>
            <person name="Xu X."/>
            <person name="Cox K."/>
            <person name="Korf I."/>
            <person name="Meyers B.C."/>
            <person name="Michelmore R.W."/>
        </authorList>
    </citation>
    <scope>NUCLEOTIDE SEQUENCE [LARGE SCALE GENOMIC DNA]</scope>
    <source>
        <strain evidence="5">cv. Salinas</strain>
        <tissue evidence="4">Seedlings</tissue>
    </source>
</reference>
<evidence type="ECO:0000313" key="5">
    <source>
        <dbReference type="Proteomes" id="UP000235145"/>
    </source>
</evidence>
<dbReference type="SUPFAM" id="SSF47040">
    <property type="entry name" value="Kix domain of CBP (creb binding protein)"/>
    <property type="match status" value="1"/>
</dbReference>